<evidence type="ECO:0000313" key="15">
    <source>
        <dbReference type="Proteomes" id="UP000294325"/>
    </source>
</evidence>
<keyword evidence="6" id="KW-0228">DNA excision</keyword>
<protein>
    <recommendedName>
        <fullName evidence="12">UvrABC system protein A</fullName>
    </recommendedName>
    <alternativeName>
        <fullName evidence="13">Excinuclease ABC subunit A</fullName>
    </alternativeName>
</protein>
<evidence type="ECO:0000256" key="13">
    <source>
        <dbReference type="ARBA" id="ARBA00042156"/>
    </source>
</evidence>
<keyword evidence="10" id="KW-0234">DNA repair</keyword>
<keyword evidence="8" id="KW-0267">Excision nuclease</keyword>
<evidence type="ECO:0000313" key="14">
    <source>
        <dbReference type="EMBL" id="QBQ53951.1"/>
    </source>
</evidence>
<dbReference type="InterPro" id="IPR027417">
    <property type="entry name" value="P-loop_NTPase"/>
</dbReference>
<evidence type="ECO:0000256" key="12">
    <source>
        <dbReference type="ARBA" id="ARBA00039316"/>
    </source>
</evidence>
<dbReference type="GO" id="GO:0004518">
    <property type="term" value="F:nuclease activity"/>
    <property type="evidence" value="ECO:0007669"/>
    <property type="project" value="UniProtKB-KW"/>
</dbReference>
<dbReference type="AlphaFoldDB" id="A0A4P7BVL8"/>
<evidence type="ECO:0000256" key="5">
    <source>
        <dbReference type="ARBA" id="ARBA00022763"/>
    </source>
</evidence>
<dbReference type="GO" id="GO:0005524">
    <property type="term" value="F:ATP binding"/>
    <property type="evidence" value="ECO:0007669"/>
    <property type="project" value="UniProtKB-KW"/>
</dbReference>
<keyword evidence="3" id="KW-0677">Repeat</keyword>
<dbReference type="SUPFAM" id="SSF52540">
    <property type="entry name" value="P-loop containing nucleoside triphosphate hydrolases"/>
    <property type="match status" value="1"/>
</dbReference>
<dbReference type="Gene3D" id="3.40.50.300">
    <property type="entry name" value="P-loop containing nucleotide triphosphate hydrolases"/>
    <property type="match status" value="1"/>
</dbReference>
<dbReference type="EMBL" id="CP038033">
    <property type="protein sequence ID" value="QBQ53951.1"/>
    <property type="molecule type" value="Genomic_DNA"/>
</dbReference>
<keyword evidence="7" id="KW-0067">ATP-binding</keyword>
<dbReference type="PANTHER" id="PTHR43152">
    <property type="entry name" value="UVRABC SYSTEM PROTEIN A"/>
    <property type="match status" value="1"/>
</dbReference>
<keyword evidence="15" id="KW-1185">Reference proteome</keyword>
<dbReference type="RefSeq" id="WP_134356959.1">
    <property type="nucleotide sequence ID" value="NZ_CP038033.1"/>
</dbReference>
<keyword evidence="5" id="KW-0227">DNA damage</keyword>
<dbReference type="GO" id="GO:0005737">
    <property type="term" value="C:cytoplasm"/>
    <property type="evidence" value="ECO:0007669"/>
    <property type="project" value="UniProtKB-SubCell"/>
</dbReference>
<evidence type="ECO:0000256" key="7">
    <source>
        <dbReference type="ARBA" id="ARBA00022840"/>
    </source>
</evidence>
<sequence>MEKLIRVLHQLVEVGNTVMVIEHNLDIIAEADWLLDRGPEGGDSGGAVCRPRNARGRCPS</sequence>
<comment type="subcellular location">
    <subcellularLocation>
        <location evidence="1">Cytoplasm</location>
    </subcellularLocation>
</comment>
<dbReference type="GO" id="GO:0003677">
    <property type="term" value="F:DNA binding"/>
    <property type="evidence" value="ECO:0007669"/>
    <property type="project" value="UniProtKB-KW"/>
</dbReference>
<dbReference type="GO" id="GO:0006281">
    <property type="term" value="P:DNA repair"/>
    <property type="evidence" value="ECO:0007669"/>
    <property type="project" value="UniProtKB-KW"/>
</dbReference>
<evidence type="ECO:0000256" key="2">
    <source>
        <dbReference type="ARBA" id="ARBA00022490"/>
    </source>
</evidence>
<accession>A0A4P7BVL8</accession>
<comment type="similarity">
    <text evidence="11">Belongs to the ABC transporter superfamily. UvrA family.</text>
</comment>
<dbReference type="OrthoDB" id="9809851at2"/>
<keyword evidence="9" id="KW-0238">DNA-binding</keyword>
<evidence type="ECO:0000256" key="10">
    <source>
        <dbReference type="ARBA" id="ARBA00023204"/>
    </source>
</evidence>
<dbReference type="Proteomes" id="UP000294325">
    <property type="component" value="Chromosome"/>
</dbReference>
<keyword evidence="2" id="KW-0963">Cytoplasm</keyword>
<name>A0A4P7BVL8_9GAMM</name>
<evidence type="ECO:0000256" key="11">
    <source>
        <dbReference type="ARBA" id="ARBA00038000"/>
    </source>
</evidence>
<organism evidence="14 15">
    <name type="scientific">Nitrosococcus wardiae</name>
    <dbReference type="NCBI Taxonomy" id="1814290"/>
    <lineage>
        <taxon>Bacteria</taxon>
        <taxon>Pseudomonadati</taxon>
        <taxon>Pseudomonadota</taxon>
        <taxon>Gammaproteobacteria</taxon>
        <taxon>Chromatiales</taxon>
        <taxon>Chromatiaceae</taxon>
        <taxon>Nitrosococcus</taxon>
    </lineage>
</organism>
<evidence type="ECO:0000256" key="8">
    <source>
        <dbReference type="ARBA" id="ARBA00022881"/>
    </source>
</evidence>
<evidence type="ECO:0000256" key="1">
    <source>
        <dbReference type="ARBA" id="ARBA00004496"/>
    </source>
</evidence>
<dbReference type="KEGG" id="nwr:E3U44_05065"/>
<keyword evidence="4" id="KW-0547">Nucleotide-binding</keyword>
<gene>
    <name evidence="14" type="ORF">E3U44_05065</name>
</gene>
<dbReference type="PANTHER" id="PTHR43152:SF3">
    <property type="entry name" value="UVRABC SYSTEM PROTEIN A"/>
    <property type="match status" value="1"/>
</dbReference>
<evidence type="ECO:0000256" key="4">
    <source>
        <dbReference type="ARBA" id="ARBA00022741"/>
    </source>
</evidence>
<evidence type="ECO:0000256" key="3">
    <source>
        <dbReference type="ARBA" id="ARBA00022737"/>
    </source>
</evidence>
<reference evidence="14 15" key="1">
    <citation type="submission" date="2019-03" db="EMBL/GenBank/DDBJ databases">
        <title>The genome sequence of Nitrosococcus wardiae strain D1FHST reveals the archetypal metabolic capacity of ammonia-oxidizing Gammaproteobacteria.</title>
        <authorList>
            <person name="Wang L."/>
            <person name="Lim C.K."/>
            <person name="Hanson T.E."/>
            <person name="Dang H."/>
            <person name="Klotz M.G."/>
        </authorList>
    </citation>
    <scope>NUCLEOTIDE SEQUENCE [LARGE SCALE GENOMIC DNA]</scope>
    <source>
        <strain evidence="14 15">D1FHS</strain>
    </source>
</reference>
<proteinExistence type="inferred from homology"/>
<evidence type="ECO:0000256" key="9">
    <source>
        <dbReference type="ARBA" id="ARBA00023125"/>
    </source>
</evidence>
<evidence type="ECO:0000256" key="6">
    <source>
        <dbReference type="ARBA" id="ARBA00022769"/>
    </source>
</evidence>